<dbReference type="Pfam" id="PF03672">
    <property type="entry name" value="UPF0154"/>
    <property type="match status" value="1"/>
</dbReference>
<keyword evidence="8" id="KW-1185">Reference proteome</keyword>
<gene>
    <name evidence="7" type="ORF">GCM10007043_22320</name>
</gene>
<dbReference type="GO" id="GO:0016020">
    <property type="term" value="C:membrane"/>
    <property type="evidence" value="ECO:0007669"/>
    <property type="project" value="UniProtKB-SubCell"/>
</dbReference>
<dbReference type="EMBL" id="BMOF01000067">
    <property type="protein sequence ID" value="GGK07806.1"/>
    <property type="molecule type" value="Genomic_DNA"/>
</dbReference>
<evidence type="ECO:0000256" key="3">
    <source>
        <dbReference type="ARBA" id="ARBA00022692"/>
    </source>
</evidence>
<evidence type="ECO:0000256" key="5">
    <source>
        <dbReference type="ARBA" id="ARBA00023136"/>
    </source>
</evidence>
<keyword evidence="5 6" id="KW-0472">Membrane</keyword>
<reference evidence="7" key="1">
    <citation type="journal article" date="2014" name="Int. J. Syst. Evol. Microbiol.">
        <title>Complete genome sequence of Corynebacterium casei LMG S-19264T (=DSM 44701T), isolated from a smear-ripened cheese.</title>
        <authorList>
            <consortium name="US DOE Joint Genome Institute (JGI-PGF)"/>
            <person name="Walter F."/>
            <person name="Albersmeier A."/>
            <person name="Kalinowski J."/>
            <person name="Ruckert C."/>
        </authorList>
    </citation>
    <scope>NUCLEOTIDE SEQUENCE</scope>
    <source>
        <strain evidence="7">JCM 14719</strain>
    </source>
</reference>
<dbReference type="InterPro" id="IPR005359">
    <property type="entry name" value="UPF0154"/>
</dbReference>
<comment type="caution">
    <text evidence="7">The sequence shown here is derived from an EMBL/GenBank/DDBJ whole genome shotgun (WGS) entry which is preliminary data.</text>
</comment>
<reference evidence="7" key="2">
    <citation type="submission" date="2020-09" db="EMBL/GenBank/DDBJ databases">
        <authorList>
            <person name="Sun Q."/>
            <person name="Ohkuma M."/>
        </authorList>
    </citation>
    <scope>NUCLEOTIDE SEQUENCE</scope>
    <source>
        <strain evidence="7">JCM 14719</strain>
    </source>
</reference>
<keyword evidence="4 6" id="KW-1133">Transmembrane helix</keyword>
<evidence type="ECO:0000256" key="4">
    <source>
        <dbReference type="ARBA" id="ARBA00022989"/>
    </source>
</evidence>
<evidence type="ECO:0008006" key="9">
    <source>
        <dbReference type="Google" id="ProtNLM"/>
    </source>
</evidence>
<proteinExistence type="inferred from homology"/>
<dbReference type="AlphaFoldDB" id="A0A8J3BE00"/>
<evidence type="ECO:0000256" key="6">
    <source>
        <dbReference type="SAM" id="Phobius"/>
    </source>
</evidence>
<protein>
    <recommendedName>
        <fullName evidence="9">YneF family protein</fullName>
    </recommendedName>
</protein>
<evidence type="ECO:0000256" key="1">
    <source>
        <dbReference type="ARBA" id="ARBA00004167"/>
    </source>
</evidence>
<name>A0A8J3BE00_9BACI</name>
<keyword evidence="3 6" id="KW-0812">Transmembrane</keyword>
<dbReference type="Proteomes" id="UP000637720">
    <property type="component" value="Unassembled WGS sequence"/>
</dbReference>
<dbReference type="RefSeq" id="WP_054670195.1">
    <property type="nucleotide sequence ID" value="NZ_BMOF01000067.1"/>
</dbReference>
<sequence>MEFLIPVLTFIGGAVLGFFGGVFYLRKQFARMQMDPQQLQRIARSMGIHLNQKQLNQVQQLMKNWHKKKR</sequence>
<organism evidence="7 8">
    <name type="scientific">Calditerricola satsumensis</name>
    <dbReference type="NCBI Taxonomy" id="373054"/>
    <lineage>
        <taxon>Bacteria</taxon>
        <taxon>Bacillati</taxon>
        <taxon>Bacillota</taxon>
        <taxon>Bacilli</taxon>
        <taxon>Bacillales</taxon>
        <taxon>Bacillaceae</taxon>
        <taxon>Calditerricola</taxon>
    </lineage>
</organism>
<accession>A0A8J3BE00</accession>
<comment type="subcellular location">
    <subcellularLocation>
        <location evidence="1">Membrane</location>
        <topology evidence="1">Single-pass membrane protein</topology>
    </subcellularLocation>
</comment>
<evidence type="ECO:0000313" key="7">
    <source>
        <dbReference type="EMBL" id="GGK07806.1"/>
    </source>
</evidence>
<comment type="similarity">
    <text evidence="2">Belongs to the UPF0154 family.</text>
</comment>
<evidence type="ECO:0000256" key="2">
    <source>
        <dbReference type="ARBA" id="ARBA00006694"/>
    </source>
</evidence>
<feature type="transmembrane region" description="Helical" evidence="6">
    <location>
        <begin position="6"/>
        <end position="25"/>
    </location>
</feature>
<evidence type="ECO:0000313" key="8">
    <source>
        <dbReference type="Proteomes" id="UP000637720"/>
    </source>
</evidence>